<feature type="signal peptide" evidence="1">
    <location>
        <begin position="1"/>
        <end position="21"/>
    </location>
</feature>
<dbReference type="RefSeq" id="WP_152596507.1">
    <property type="nucleotide sequence ID" value="NZ_BBNQ01000002.1"/>
</dbReference>
<dbReference type="AlphaFoldDB" id="A0A090V8L7"/>
<feature type="chain" id="PRO_5001865071" description="C1q domain-containing protein" evidence="1">
    <location>
        <begin position="22"/>
        <end position="237"/>
    </location>
</feature>
<evidence type="ECO:0008006" key="4">
    <source>
        <dbReference type="Google" id="ProtNLM"/>
    </source>
</evidence>
<dbReference type="InterPro" id="IPR008983">
    <property type="entry name" value="Tumour_necrosis_fac-like_dom"/>
</dbReference>
<dbReference type="Gene3D" id="2.60.120.40">
    <property type="match status" value="1"/>
</dbReference>
<comment type="caution">
    <text evidence="2">The sequence shown here is derived from an EMBL/GenBank/DDBJ whole genome shotgun (WGS) entry which is preliminary data.</text>
</comment>
<protein>
    <recommendedName>
        <fullName evidence="4">C1q domain-containing protein</fullName>
    </recommendedName>
</protein>
<gene>
    <name evidence="2" type="ORF">JCM19300_4156</name>
</gene>
<evidence type="ECO:0000313" key="3">
    <source>
        <dbReference type="Proteomes" id="UP000029644"/>
    </source>
</evidence>
<keyword evidence="1" id="KW-0732">Signal</keyword>
<sequence>MRKLHAIFPLLLFLLSTVSFAQVGIGTTSPEAMLDVNGTLKVRSTVNENDIEVIQDSILVISKSGIVNTVLANDIIDAALPTIVKASFSSGGPQTLSLTLGSSKITFDSEEVDNNDEFDLTTNTFTAKQEGIYIINAQIKVDPTLISVSTDYGIGIYKNNILIAEQSYTSVVVSVPLILTDVSTSPIRSVTATTDLSVGDTIEFKLTSSRLLGLPAILTVDVLGGKTDSNFSIYQIR</sequence>
<reference evidence="2 3" key="1">
    <citation type="journal article" date="2014" name="Genome Announc.">
        <title>Draft Genome Sequences of Marine Flavobacterium Algibacter lectus Strains SS8 and NR4.</title>
        <authorList>
            <person name="Takatani N."/>
            <person name="Nakanishi M."/>
            <person name="Meirelles P."/>
            <person name="Mino S."/>
            <person name="Suda W."/>
            <person name="Oshima K."/>
            <person name="Hattori M."/>
            <person name="Ohkuma M."/>
            <person name="Hosokawa M."/>
            <person name="Miyashita K."/>
            <person name="Thompson F.L."/>
            <person name="Niwa A."/>
            <person name="Sawabe T."/>
            <person name="Sawabe T."/>
        </authorList>
    </citation>
    <scope>NUCLEOTIDE SEQUENCE [LARGE SCALE GENOMIC DNA]</scope>
    <source>
        <strain evidence="2 3">JCM 19300</strain>
    </source>
</reference>
<evidence type="ECO:0000256" key="1">
    <source>
        <dbReference type="SAM" id="SignalP"/>
    </source>
</evidence>
<dbReference type="Proteomes" id="UP000029644">
    <property type="component" value="Unassembled WGS sequence"/>
</dbReference>
<dbReference type="EMBL" id="BBNQ01000002">
    <property type="protein sequence ID" value="GAL61210.1"/>
    <property type="molecule type" value="Genomic_DNA"/>
</dbReference>
<dbReference type="OrthoDB" id="1345111at2"/>
<name>A0A090V8L7_9FLAO</name>
<proteinExistence type="predicted"/>
<dbReference type="SUPFAM" id="SSF49842">
    <property type="entry name" value="TNF-like"/>
    <property type="match status" value="1"/>
</dbReference>
<organism evidence="2 3">
    <name type="scientific">Algibacter lectus</name>
    <dbReference type="NCBI Taxonomy" id="221126"/>
    <lineage>
        <taxon>Bacteria</taxon>
        <taxon>Pseudomonadati</taxon>
        <taxon>Bacteroidota</taxon>
        <taxon>Flavobacteriia</taxon>
        <taxon>Flavobacteriales</taxon>
        <taxon>Flavobacteriaceae</taxon>
        <taxon>Algibacter</taxon>
    </lineage>
</organism>
<accession>A0A090V8L7</accession>
<evidence type="ECO:0000313" key="2">
    <source>
        <dbReference type="EMBL" id="GAL61210.1"/>
    </source>
</evidence>